<dbReference type="InterPro" id="IPR017853">
    <property type="entry name" value="GH"/>
</dbReference>
<keyword evidence="5" id="KW-0328">Glycosyltransferase</keyword>
<comment type="catalytic activity">
    <reaction evidence="1">
        <text>Transfers a segment of a (1-&gt;4)-alpha-D-glucan to a new position in an acceptor, which may be glucose or a (1-&gt;4)-alpha-D-glucan.</text>
        <dbReference type="EC" id="2.4.1.25"/>
    </reaction>
</comment>
<protein>
    <recommendedName>
        <fullName evidence="4">4-alpha-glucanotransferase</fullName>
        <ecNumber evidence="3">2.4.1.25</ecNumber>
    </recommendedName>
    <alternativeName>
        <fullName evidence="8">Amylomaltase</fullName>
    </alternativeName>
    <alternativeName>
        <fullName evidence="9">Disproportionating enzyme</fullName>
    </alternativeName>
</protein>
<evidence type="ECO:0000256" key="4">
    <source>
        <dbReference type="ARBA" id="ARBA00020295"/>
    </source>
</evidence>
<gene>
    <name evidence="10" type="ORF">SAMN02745181_2499</name>
</gene>
<evidence type="ECO:0000256" key="3">
    <source>
        <dbReference type="ARBA" id="ARBA00012560"/>
    </source>
</evidence>
<dbReference type="Gene3D" id="3.20.20.80">
    <property type="entry name" value="Glycosidases"/>
    <property type="match status" value="1"/>
</dbReference>
<evidence type="ECO:0000313" key="10">
    <source>
        <dbReference type="EMBL" id="SHJ74483.1"/>
    </source>
</evidence>
<evidence type="ECO:0000313" key="11">
    <source>
        <dbReference type="Proteomes" id="UP000184510"/>
    </source>
</evidence>
<name>A0A1M6LTE9_9BACT</name>
<dbReference type="Proteomes" id="UP000184510">
    <property type="component" value="Unassembled WGS sequence"/>
</dbReference>
<sequence>MVKAFENVARSAGLLFPVFSMRRSGDLGIGDTSTVKLCLDWLAKHKVGFLQLLPINVSGMDNSPYAAISSVALDFIYVDVSRIPEIGQDDIEDLLDEFGRKWLESDRVDYHTVKLVKGRLLRKAYQRYVANGDEDPEFTHFCKQEKDWLQPYCRYRWLMEEANCEEDWTRWPEEFNTAEKALAYEKKKQKLTDGGPEGVQLYYAWVQWHAFKQWWEVRDYADDLGIKLMGDIPIGVSCASADVFFEQQWFDLDWFGGAPPEKVFKDDPFACKWGQNWGVPLYNWDKLQKDKYSWWCRRIEKLTDVFHIFRIDHILGFYRIYAFPWHPKRNAEFLPLSEAEAKALTGGRLPQFMPRPDDTMKHKAQNLMDGDRYLKAVLKAADGYEVVGEDLGCVPDYVRPHLEELGVAGFKICHWETDQAGRAQPPESHHECSFATYTTHDHPPIKGIWEELRKNVADGCAGSGDGLRILCEYAGMPVMKNAKDYGPFDNVLKWELLEALLKSNARYACMMYTDLLGSDVRINTPATVGDHNWTCRAEWLLDDIPDEVEREASKLAVYIDMYHRNVYQRVK</sequence>
<comment type="similarity">
    <text evidence="2">Belongs to the disproportionating enzyme family.</text>
</comment>
<organism evidence="10 11">
    <name type="scientific">Rubritalea squalenifaciens DSM 18772</name>
    <dbReference type="NCBI Taxonomy" id="1123071"/>
    <lineage>
        <taxon>Bacteria</taxon>
        <taxon>Pseudomonadati</taxon>
        <taxon>Verrucomicrobiota</taxon>
        <taxon>Verrucomicrobiia</taxon>
        <taxon>Verrucomicrobiales</taxon>
        <taxon>Rubritaleaceae</taxon>
        <taxon>Rubritalea</taxon>
    </lineage>
</organism>
<dbReference type="FunCoup" id="A0A1M6LTE9">
    <property type="interactions" value="191"/>
</dbReference>
<dbReference type="STRING" id="1123071.SAMN02745181_2499"/>
<evidence type="ECO:0000256" key="7">
    <source>
        <dbReference type="ARBA" id="ARBA00023277"/>
    </source>
</evidence>
<keyword evidence="6 10" id="KW-0808">Transferase</keyword>
<keyword evidence="11" id="KW-1185">Reference proteome</keyword>
<dbReference type="Pfam" id="PF02446">
    <property type="entry name" value="Glyco_hydro_77"/>
    <property type="match status" value="1"/>
</dbReference>
<keyword evidence="7" id="KW-0119">Carbohydrate metabolism</keyword>
<dbReference type="SUPFAM" id="SSF51445">
    <property type="entry name" value="(Trans)glycosidases"/>
    <property type="match status" value="1"/>
</dbReference>
<proteinExistence type="inferred from homology"/>
<dbReference type="GO" id="GO:0005975">
    <property type="term" value="P:carbohydrate metabolic process"/>
    <property type="evidence" value="ECO:0007669"/>
    <property type="project" value="InterPro"/>
</dbReference>
<evidence type="ECO:0000256" key="5">
    <source>
        <dbReference type="ARBA" id="ARBA00022676"/>
    </source>
</evidence>
<evidence type="ECO:0000256" key="9">
    <source>
        <dbReference type="ARBA" id="ARBA00031501"/>
    </source>
</evidence>
<dbReference type="RefSeq" id="WP_143184083.1">
    <property type="nucleotide sequence ID" value="NZ_FQYR01000004.1"/>
</dbReference>
<evidence type="ECO:0000256" key="2">
    <source>
        <dbReference type="ARBA" id="ARBA00005684"/>
    </source>
</evidence>
<dbReference type="PANTHER" id="PTHR32438:SF5">
    <property type="entry name" value="4-ALPHA-GLUCANOTRANSFERASE DPE1, CHLOROPLASTIC_AMYLOPLASTIC"/>
    <property type="match status" value="1"/>
</dbReference>
<evidence type="ECO:0000256" key="1">
    <source>
        <dbReference type="ARBA" id="ARBA00000439"/>
    </source>
</evidence>
<dbReference type="GO" id="GO:0004134">
    <property type="term" value="F:4-alpha-glucanotransferase activity"/>
    <property type="evidence" value="ECO:0007669"/>
    <property type="project" value="UniProtKB-EC"/>
</dbReference>
<dbReference type="EC" id="2.4.1.25" evidence="3"/>
<dbReference type="InterPro" id="IPR003385">
    <property type="entry name" value="Glyco_hydro_77"/>
</dbReference>
<evidence type="ECO:0000256" key="6">
    <source>
        <dbReference type="ARBA" id="ARBA00022679"/>
    </source>
</evidence>
<accession>A0A1M6LTE9</accession>
<dbReference type="EMBL" id="FQYR01000004">
    <property type="protein sequence ID" value="SHJ74483.1"/>
    <property type="molecule type" value="Genomic_DNA"/>
</dbReference>
<reference evidence="10 11" key="1">
    <citation type="submission" date="2016-11" db="EMBL/GenBank/DDBJ databases">
        <authorList>
            <person name="Jaros S."/>
            <person name="Januszkiewicz K."/>
            <person name="Wedrychowicz H."/>
        </authorList>
    </citation>
    <scope>NUCLEOTIDE SEQUENCE [LARGE SCALE GENOMIC DNA]</scope>
    <source>
        <strain evidence="10 11">DSM 18772</strain>
    </source>
</reference>
<dbReference type="PANTHER" id="PTHR32438">
    <property type="entry name" value="4-ALPHA-GLUCANOTRANSFERASE DPE1, CHLOROPLASTIC/AMYLOPLASTIC"/>
    <property type="match status" value="1"/>
</dbReference>
<evidence type="ECO:0000256" key="8">
    <source>
        <dbReference type="ARBA" id="ARBA00031423"/>
    </source>
</evidence>
<dbReference type="OrthoDB" id="9811841at2"/>
<dbReference type="AlphaFoldDB" id="A0A1M6LTE9"/>
<dbReference type="InParanoid" id="A0A1M6LTE9"/>